<dbReference type="Proteomes" id="UP000030149">
    <property type="component" value="Unassembled WGS sequence"/>
</dbReference>
<dbReference type="Pfam" id="PF07179">
    <property type="entry name" value="SseB"/>
    <property type="match status" value="1"/>
</dbReference>
<dbReference type="InterPro" id="IPR009839">
    <property type="entry name" value="SseB_N"/>
</dbReference>
<reference evidence="2 3" key="2">
    <citation type="journal article" date="2015" name="Stand. Genomic Sci.">
        <title>High quality draft genomic sequence of Flavobacterium enshiense DK69(T) and comparison among Flavobacterium genomes.</title>
        <authorList>
            <person name="Zeng Z."/>
            <person name="Chen C."/>
            <person name="Du H."/>
            <person name="Wang G."/>
            <person name="Li M."/>
        </authorList>
    </citation>
    <scope>NUCLEOTIDE SEQUENCE [LARGE SCALE GENOMIC DNA]</scope>
    <source>
        <strain evidence="2 3">DK69</strain>
    </source>
</reference>
<comment type="caution">
    <text evidence="2">The sequence shown here is derived from an EMBL/GenBank/DDBJ whole genome shotgun (WGS) entry which is preliminary data.</text>
</comment>
<feature type="domain" description="SseB protein N-terminal" evidence="1">
    <location>
        <begin position="54"/>
        <end position="173"/>
    </location>
</feature>
<dbReference type="PATRIC" id="fig|1107311.3.peg.3043"/>
<dbReference type="RefSeq" id="WP_023575031.1">
    <property type="nucleotide sequence ID" value="NZ_AVCS01000032.1"/>
</dbReference>
<organism evidence="2 3">
    <name type="scientific">Flavobacterium enshiense DK69</name>
    <dbReference type="NCBI Taxonomy" id="1107311"/>
    <lineage>
        <taxon>Bacteria</taxon>
        <taxon>Pseudomonadati</taxon>
        <taxon>Bacteroidota</taxon>
        <taxon>Flavobacteriia</taxon>
        <taxon>Flavobacteriales</taxon>
        <taxon>Flavobacteriaceae</taxon>
        <taxon>Flavobacterium</taxon>
    </lineage>
</organism>
<evidence type="ECO:0000313" key="2">
    <source>
        <dbReference type="EMBL" id="KGO92292.1"/>
    </source>
</evidence>
<name>V6S0B9_9FLAO</name>
<accession>V6S0B9</accession>
<evidence type="ECO:0000313" key="3">
    <source>
        <dbReference type="Proteomes" id="UP000030149"/>
    </source>
</evidence>
<dbReference type="AlphaFoldDB" id="V6S0B9"/>
<protein>
    <recommendedName>
        <fullName evidence="1">SseB protein N-terminal domain-containing protein</fullName>
    </recommendedName>
</protein>
<gene>
    <name evidence="2" type="ORF">Q767_15640</name>
</gene>
<dbReference type="EMBL" id="JRLZ01000028">
    <property type="protein sequence ID" value="KGO92292.1"/>
    <property type="molecule type" value="Genomic_DNA"/>
</dbReference>
<reference evidence="3" key="1">
    <citation type="submission" date="2013-09" db="EMBL/GenBank/DDBJ databases">
        <authorList>
            <person name="Zeng Z."/>
            <person name="Chen C."/>
        </authorList>
    </citation>
    <scope>NUCLEOTIDE SEQUENCE [LARGE SCALE GENOMIC DNA]</scope>
    <source>
        <strain evidence="3">DK69</strain>
    </source>
</reference>
<sequence length="290" mass="33036">MEWFGNKNPQLLKAGGTLANILKNYMGIFDKIFGSNKKSIEKNSENPNNTKLIELLEQYGKNQSQENYKKAFDEIVEGNSMLILPSINDGGMDDNWRTLEKESTLKLTSVFDIDGLSVLGVFTSPENLVEWTKKETQYTAMKSKDVIEFCQAQGIDRIVIDSDMPTMFVLERNRENIKTEVIKEDTQVTVGTPINPMAGELLKKLQSNFKKVSVIKEVYHYVMVRNNESILILGFVLDTYTDNSRAASINSVQNSMDGENLELPLEIFLLSDENWYKTVQGIEDSLIYKR</sequence>
<proteinExistence type="predicted"/>
<keyword evidence="3" id="KW-1185">Reference proteome</keyword>
<evidence type="ECO:0000259" key="1">
    <source>
        <dbReference type="Pfam" id="PF07179"/>
    </source>
</evidence>
<dbReference type="OrthoDB" id="1365698at2"/>